<dbReference type="RefSeq" id="WP_066137174.1">
    <property type="nucleotide sequence ID" value="NZ_CP014527.1"/>
</dbReference>
<sequence>MQKNLPNVSVFDGEASGAFSSDQGLAIQLDVLRLDPDRTFNPGTEQTAVSVVLQATILVTKNQLHPTHISRSTAISLASQISWQRWGCPVGPAELDLVAPKPISLEGFHPIAWAVTWKHAAFLGRSLWDSDRIPARFVTQLGNAAWHPKQPTAEQVRKKLSVVLAVPSEDKPDQEWIVASTPQAKNVHYGSASDQGEGYLSHYHSLEEKSKQ</sequence>
<evidence type="ECO:0000313" key="1">
    <source>
        <dbReference type="EMBL" id="AMW35837.1"/>
    </source>
</evidence>
<organism evidence="1 2">
    <name type="scientific">Haematospirillum jordaniae</name>
    <dbReference type="NCBI Taxonomy" id="1549855"/>
    <lineage>
        <taxon>Bacteria</taxon>
        <taxon>Pseudomonadati</taxon>
        <taxon>Pseudomonadota</taxon>
        <taxon>Alphaproteobacteria</taxon>
        <taxon>Rhodospirillales</taxon>
        <taxon>Novispirillaceae</taxon>
        <taxon>Haematospirillum</taxon>
    </lineage>
</organism>
<dbReference type="GeneID" id="53317622"/>
<accession>A0A145VQF5</accession>
<dbReference type="KEGG" id="hjo:AY555_10715"/>
<dbReference type="Proteomes" id="UP000076066">
    <property type="component" value="Plasmid unnamed 2"/>
</dbReference>
<geneLocation type="plasmid" evidence="1 2">
    <name>unnamed 2</name>
</geneLocation>
<reference evidence="1 2" key="1">
    <citation type="submission" date="2016-02" db="EMBL/GenBank/DDBJ databases">
        <title>Complete Genome of H5569, the type strain of the newly described species Haematospirillium jordaniae.</title>
        <authorList>
            <person name="Nicholson A.C."/>
            <person name="Humrighouse B.W."/>
            <person name="Loparov V."/>
            <person name="McQuiston J.R."/>
        </authorList>
    </citation>
    <scope>NUCLEOTIDE SEQUENCE [LARGE SCALE GENOMIC DNA]</scope>
    <source>
        <strain evidence="1 2">H5569</strain>
        <plasmid evidence="2">Plasmid unnamed 2</plasmid>
    </source>
</reference>
<gene>
    <name evidence="1" type="ORF">AY555_10715</name>
</gene>
<proteinExistence type="predicted"/>
<evidence type="ECO:0000313" key="2">
    <source>
        <dbReference type="Proteomes" id="UP000076066"/>
    </source>
</evidence>
<dbReference type="EMBL" id="CP014527">
    <property type="protein sequence ID" value="AMW35837.1"/>
    <property type="molecule type" value="Genomic_DNA"/>
</dbReference>
<name>A0A145VQF5_9PROT</name>
<protein>
    <submittedName>
        <fullName evidence="1">Uncharacterized protein</fullName>
    </submittedName>
</protein>
<keyword evidence="2" id="KW-1185">Reference proteome</keyword>
<dbReference type="AlphaFoldDB" id="A0A145VQF5"/>
<keyword evidence="1" id="KW-0614">Plasmid</keyword>
<dbReference type="OrthoDB" id="5464992at2"/>